<organism evidence="1 2">
    <name type="scientific">Vermiconidia calcicola</name>
    <dbReference type="NCBI Taxonomy" id="1690605"/>
    <lineage>
        <taxon>Eukaryota</taxon>
        <taxon>Fungi</taxon>
        <taxon>Dikarya</taxon>
        <taxon>Ascomycota</taxon>
        <taxon>Pezizomycotina</taxon>
        <taxon>Dothideomycetes</taxon>
        <taxon>Dothideomycetidae</taxon>
        <taxon>Mycosphaerellales</taxon>
        <taxon>Extremaceae</taxon>
        <taxon>Vermiconidia</taxon>
    </lineage>
</organism>
<accession>A0ACC3NGN4</accession>
<reference evidence="1" key="1">
    <citation type="submission" date="2023-07" db="EMBL/GenBank/DDBJ databases">
        <title>Black Yeasts Isolated from many extreme environments.</title>
        <authorList>
            <person name="Coleine C."/>
            <person name="Stajich J.E."/>
            <person name="Selbmann L."/>
        </authorList>
    </citation>
    <scope>NUCLEOTIDE SEQUENCE</scope>
    <source>
        <strain evidence="1">CCFEE 5714</strain>
    </source>
</reference>
<proteinExistence type="predicted"/>
<evidence type="ECO:0000313" key="1">
    <source>
        <dbReference type="EMBL" id="KAK3716632.1"/>
    </source>
</evidence>
<name>A0ACC3NGN4_9PEZI</name>
<protein>
    <submittedName>
        <fullName evidence="1">Uncharacterized protein</fullName>
    </submittedName>
</protein>
<dbReference type="Proteomes" id="UP001281147">
    <property type="component" value="Unassembled WGS sequence"/>
</dbReference>
<dbReference type="EMBL" id="JAUTXU010000041">
    <property type="protein sequence ID" value="KAK3716632.1"/>
    <property type="molecule type" value="Genomic_DNA"/>
</dbReference>
<gene>
    <name evidence="1" type="ORF">LTR37_006262</name>
</gene>
<comment type="caution">
    <text evidence="1">The sequence shown here is derived from an EMBL/GenBank/DDBJ whole genome shotgun (WGS) entry which is preliminary data.</text>
</comment>
<keyword evidence="2" id="KW-1185">Reference proteome</keyword>
<evidence type="ECO:0000313" key="2">
    <source>
        <dbReference type="Proteomes" id="UP001281147"/>
    </source>
</evidence>
<sequence>MKPVGGQPNVQALNVGTNTTDEITDEHETDTKGGNANDQGNMYRMNKQQELRRNFRFLSIFGYSLLLGNGWCLSIIGLLIPLTNGGSAGTIWMYLIIIIGMVFSTLSMAELASMAPTAGGQYHWVSEFAPREYQRVLSYLTGWLCVLGWQTALCATAYSAALALQGMIALCIPDYSAPAWHGVLLTLGGVMVTIIFNTIFLRKLPAFEGGMLVIHIFGFFAVFIVLWVMGDKAPAREVWLEFEDAQGWGSVGLAMLVGSLSASGSLVGADSAAHLGEELRDASWVLPRSMIACAVVNYSLTFLMVVTILTVKGGTVEELIATDYVQPYVQIFYNVTQSRSGALALTALLWVLLMFGIINQVTTASRQLWSFARDRGLPWSNFLSRVQPGWEIPLNAVVVTLAFSVIVSMIILGSPVAFFTLGSLCYSALYASYIICIGCVARKRIVGEPLLPSRFDLGPRLGLFVNLAAIAFAMVQFLFVFFPTAPNPTVPYFNWTLLVFVVVLLWALLYYHIWGKKAYQGPVTYVRRTQ</sequence>